<keyword evidence="2" id="KW-0813">Transport</keyword>
<organism evidence="6 7">
    <name type="scientific">Neptuniibacter pectenicola</name>
    <dbReference type="NCBI Taxonomy" id="1806669"/>
    <lineage>
        <taxon>Bacteria</taxon>
        <taxon>Pseudomonadati</taxon>
        <taxon>Pseudomonadota</taxon>
        <taxon>Gammaproteobacteria</taxon>
        <taxon>Oceanospirillales</taxon>
        <taxon>Oceanospirillaceae</taxon>
        <taxon>Neptuniibacter</taxon>
    </lineage>
</organism>
<dbReference type="SMART" id="SM00382">
    <property type="entry name" value="AAA"/>
    <property type="match status" value="1"/>
</dbReference>
<dbReference type="PANTHER" id="PTHR42798:SF7">
    <property type="entry name" value="ALPHA-D-RIBOSE 1-METHYLPHOSPHONATE 5-TRIPHOSPHATE SYNTHASE SUBUNIT PHNL"/>
    <property type="match status" value="1"/>
</dbReference>
<dbReference type="Proteomes" id="UP001449225">
    <property type="component" value="Unassembled WGS sequence"/>
</dbReference>
<evidence type="ECO:0000256" key="1">
    <source>
        <dbReference type="ARBA" id="ARBA00005417"/>
    </source>
</evidence>
<dbReference type="InterPro" id="IPR003593">
    <property type="entry name" value="AAA+_ATPase"/>
</dbReference>
<comment type="similarity">
    <text evidence="1">Belongs to the ABC transporter superfamily.</text>
</comment>
<keyword evidence="4 6" id="KW-0067">ATP-binding</keyword>
<dbReference type="PROSITE" id="PS50893">
    <property type="entry name" value="ABC_TRANSPORTER_2"/>
    <property type="match status" value="1"/>
</dbReference>
<dbReference type="InterPro" id="IPR003439">
    <property type="entry name" value="ABC_transporter-like_ATP-bd"/>
</dbReference>
<gene>
    <name evidence="6" type="ORF">WNY58_01600</name>
</gene>
<proteinExistence type="inferred from homology"/>
<protein>
    <submittedName>
        <fullName evidence="6">ABC transporter ATP-binding protein</fullName>
    </submittedName>
</protein>
<feature type="domain" description="ABC transporter" evidence="5">
    <location>
        <begin position="6"/>
        <end position="234"/>
    </location>
</feature>
<dbReference type="SUPFAM" id="SSF52540">
    <property type="entry name" value="P-loop containing nucleoside triphosphate hydrolases"/>
    <property type="match status" value="1"/>
</dbReference>
<reference evidence="6 7" key="1">
    <citation type="submission" date="2024-03" db="EMBL/GenBank/DDBJ databases">
        <title>Community enrichment and isolation of bacterial strains for fucoidan degradation.</title>
        <authorList>
            <person name="Sichert A."/>
        </authorList>
    </citation>
    <scope>NUCLEOTIDE SEQUENCE [LARGE SCALE GENOMIC DNA]</scope>
    <source>
        <strain evidence="6 7">AS76</strain>
    </source>
</reference>
<dbReference type="InterPro" id="IPR017911">
    <property type="entry name" value="MacB-like_ATP-bd"/>
</dbReference>
<evidence type="ECO:0000256" key="3">
    <source>
        <dbReference type="ARBA" id="ARBA00022741"/>
    </source>
</evidence>
<comment type="caution">
    <text evidence="6">The sequence shown here is derived from an EMBL/GenBank/DDBJ whole genome shotgun (WGS) entry which is preliminary data.</text>
</comment>
<dbReference type="EMBL" id="JBBMRA010000001">
    <property type="protein sequence ID" value="MEM5535075.1"/>
    <property type="molecule type" value="Genomic_DNA"/>
</dbReference>
<dbReference type="InterPro" id="IPR027417">
    <property type="entry name" value="P-loop_NTPase"/>
</dbReference>
<evidence type="ECO:0000256" key="2">
    <source>
        <dbReference type="ARBA" id="ARBA00022448"/>
    </source>
</evidence>
<sequence length="234" mass="25574">MKKVAVTIDDLVFNWGDHTPCLSIPKFELYCGEKVFIKGPSGSGKSTLLNMLGGVLLPETGGIRVLEHDYSTMWASQLDRFRADHIGFIFQQFNLLPFLSLLDNVCLPCRFSAKRRARAIEEFGSVEQGAEALLARLGLAEASLYQKDVAALSVGQQQRVSAARAILGAPEIIIADEPTSALDTESRDQFLALLLSQCELSGSTLIFVSHDSSLEHHFSQRAQLMPSANGGYSL</sequence>
<keyword evidence="3" id="KW-0547">Nucleotide-binding</keyword>
<dbReference type="CDD" id="cd03255">
    <property type="entry name" value="ABC_MJ0796_LolCDE_FtsE"/>
    <property type="match status" value="1"/>
</dbReference>
<dbReference type="PANTHER" id="PTHR42798">
    <property type="entry name" value="LIPOPROTEIN-RELEASING SYSTEM ATP-BINDING PROTEIN LOLD"/>
    <property type="match status" value="1"/>
</dbReference>
<evidence type="ECO:0000259" key="5">
    <source>
        <dbReference type="PROSITE" id="PS50893"/>
    </source>
</evidence>
<dbReference type="Pfam" id="PF00005">
    <property type="entry name" value="ABC_tran"/>
    <property type="match status" value="1"/>
</dbReference>
<keyword evidence="7" id="KW-1185">Reference proteome</keyword>
<name>A0ABU9TMZ2_9GAMM</name>
<evidence type="ECO:0000313" key="7">
    <source>
        <dbReference type="Proteomes" id="UP001449225"/>
    </source>
</evidence>
<accession>A0ABU9TMZ2</accession>
<dbReference type="RefSeq" id="WP_342853496.1">
    <property type="nucleotide sequence ID" value="NZ_JBBMRA010000001.1"/>
</dbReference>
<evidence type="ECO:0000256" key="4">
    <source>
        <dbReference type="ARBA" id="ARBA00022840"/>
    </source>
</evidence>
<dbReference type="GO" id="GO:0005524">
    <property type="term" value="F:ATP binding"/>
    <property type="evidence" value="ECO:0007669"/>
    <property type="project" value="UniProtKB-KW"/>
</dbReference>
<dbReference type="Gene3D" id="3.40.50.300">
    <property type="entry name" value="P-loop containing nucleotide triphosphate hydrolases"/>
    <property type="match status" value="1"/>
</dbReference>
<evidence type="ECO:0000313" key="6">
    <source>
        <dbReference type="EMBL" id="MEM5535075.1"/>
    </source>
</evidence>